<organism evidence="2 3">
    <name type="scientific">Exidia glandulosa HHB12029</name>
    <dbReference type="NCBI Taxonomy" id="1314781"/>
    <lineage>
        <taxon>Eukaryota</taxon>
        <taxon>Fungi</taxon>
        <taxon>Dikarya</taxon>
        <taxon>Basidiomycota</taxon>
        <taxon>Agaricomycotina</taxon>
        <taxon>Agaricomycetes</taxon>
        <taxon>Auriculariales</taxon>
        <taxon>Exidiaceae</taxon>
        <taxon>Exidia</taxon>
    </lineage>
</organism>
<feature type="transmembrane region" description="Helical" evidence="1">
    <location>
        <begin position="110"/>
        <end position="128"/>
    </location>
</feature>
<feature type="transmembrane region" description="Helical" evidence="1">
    <location>
        <begin position="271"/>
        <end position="294"/>
    </location>
</feature>
<dbReference type="EMBL" id="KV426025">
    <property type="protein sequence ID" value="KZV91529.1"/>
    <property type="molecule type" value="Genomic_DNA"/>
</dbReference>
<keyword evidence="1" id="KW-0812">Transmembrane</keyword>
<dbReference type="Proteomes" id="UP000077266">
    <property type="component" value="Unassembled WGS sequence"/>
</dbReference>
<feature type="transmembrane region" description="Helical" evidence="1">
    <location>
        <begin position="337"/>
        <end position="359"/>
    </location>
</feature>
<gene>
    <name evidence="2" type="ORF">EXIGLDRAFT_769774</name>
</gene>
<dbReference type="AlphaFoldDB" id="A0A166AG18"/>
<evidence type="ECO:0000313" key="2">
    <source>
        <dbReference type="EMBL" id="KZV91529.1"/>
    </source>
</evidence>
<evidence type="ECO:0000313" key="3">
    <source>
        <dbReference type="Proteomes" id="UP000077266"/>
    </source>
</evidence>
<evidence type="ECO:0000256" key="1">
    <source>
        <dbReference type="SAM" id="Phobius"/>
    </source>
</evidence>
<protein>
    <submittedName>
        <fullName evidence="2">Uncharacterized protein</fullName>
    </submittedName>
</protein>
<feature type="transmembrane region" description="Helical" evidence="1">
    <location>
        <begin position="232"/>
        <end position="251"/>
    </location>
</feature>
<dbReference type="InterPro" id="IPR021840">
    <property type="entry name" value="DUF3433"/>
</dbReference>
<accession>A0A166AG18</accession>
<proteinExistence type="predicted"/>
<keyword evidence="1" id="KW-0472">Membrane</keyword>
<dbReference type="Pfam" id="PF11915">
    <property type="entry name" value="DUF3433"/>
    <property type="match status" value="1"/>
</dbReference>
<keyword evidence="3" id="KW-1185">Reference proteome</keyword>
<keyword evidence="1" id="KW-1133">Transmembrane helix</keyword>
<reference evidence="2 3" key="1">
    <citation type="journal article" date="2016" name="Mol. Biol. Evol.">
        <title>Comparative Genomics of Early-Diverging Mushroom-Forming Fungi Provides Insights into the Origins of Lignocellulose Decay Capabilities.</title>
        <authorList>
            <person name="Nagy L.G."/>
            <person name="Riley R."/>
            <person name="Tritt A."/>
            <person name="Adam C."/>
            <person name="Daum C."/>
            <person name="Floudas D."/>
            <person name="Sun H."/>
            <person name="Yadav J.S."/>
            <person name="Pangilinan J."/>
            <person name="Larsson K.H."/>
            <person name="Matsuura K."/>
            <person name="Barry K."/>
            <person name="Labutti K."/>
            <person name="Kuo R."/>
            <person name="Ohm R.A."/>
            <person name="Bhattacharya S.S."/>
            <person name="Shirouzu T."/>
            <person name="Yoshinaga Y."/>
            <person name="Martin F.M."/>
            <person name="Grigoriev I.V."/>
            <person name="Hibbett D.S."/>
        </authorList>
    </citation>
    <scope>NUCLEOTIDE SEQUENCE [LARGE SCALE GENOMIC DNA]</scope>
    <source>
        <strain evidence="2 3">HHB12029</strain>
    </source>
</reference>
<name>A0A166AG18_EXIGL</name>
<feature type="transmembrane region" description="Helical" evidence="1">
    <location>
        <begin position="140"/>
        <end position="159"/>
    </location>
</feature>
<dbReference type="OrthoDB" id="2929567at2759"/>
<sequence length="378" mass="40903">MDTGSSKVNFDRNQNDFHNPWIWPHDVLPNATVQDVALGTWINLVGRVRNITEADLSSHERLGNLSRDVFEEMFPYIALDAYGEPSTQRLNGTRTVVEQRLVVKDLSIRLVQSALCVLAAIALALYILRPVTHLSGDPDSIIASATILAASHGLVDYLASTSAAREREFDARLRYTTCYTRPGDGGAAAILYASESDRVTDGSHVPLDVSRSSESSPVAFWQPFMLSLPAKAIMLGLVAVCVIGLELTLGRSQRDGGLVDIATQNSLSQHGIPYVAPAVLFVLGLVLASFDFAIRVTEPFRRLAAAPRSAGALGFNPTFAGEYATVSHAIRRREYTVLLAASTSVFTLICKIVVAGLIFNGAKDGSVPLDLKLESQFD</sequence>
<dbReference type="STRING" id="1314781.A0A166AG18"/>
<dbReference type="InParanoid" id="A0A166AG18"/>